<evidence type="ECO:0000256" key="3">
    <source>
        <dbReference type="ARBA" id="ARBA00007588"/>
    </source>
</evidence>
<dbReference type="GO" id="GO:0004497">
    <property type="term" value="F:monooxygenase activity"/>
    <property type="evidence" value="ECO:0007669"/>
    <property type="project" value="TreeGrafter"/>
</dbReference>
<proteinExistence type="inferred from homology"/>
<evidence type="ECO:0000313" key="8">
    <source>
        <dbReference type="EMBL" id="PWC29463.1"/>
    </source>
</evidence>
<dbReference type="PANTHER" id="PTHR43539:SF91">
    <property type="entry name" value="FAD-DEPENDENT URATE HYDROXYLASE"/>
    <property type="match status" value="1"/>
</dbReference>
<dbReference type="RefSeq" id="WP_109516038.1">
    <property type="nucleotide sequence ID" value="NZ_PDOA01000003.1"/>
</dbReference>
<dbReference type="PANTHER" id="PTHR43539">
    <property type="entry name" value="FLAVIN-BINDING MONOOXYGENASE-LIKE PROTEIN (AFU_ORTHOLOGUE AFUA_4G09220)"/>
    <property type="match status" value="1"/>
</dbReference>
<accession>A0A2U1V6E7</accession>
<evidence type="ECO:0000256" key="7">
    <source>
        <dbReference type="ARBA" id="ARBA00023002"/>
    </source>
</evidence>
<dbReference type="AlphaFoldDB" id="A0A2U1V6E7"/>
<evidence type="ECO:0000313" key="9">
    <source>
        <dbReference type="Proteomes" id="UP000245048"/>
    </source>
</evidence>
<dbReference type="SUPFAM" id="SSF51905">
    <property type="entry name" value="FAD/NAD(P)-binding domain"/>
    <property type="match status" value="1"/>
</dbReference>
<evidence type="ECO:0000256" key="1">
    <source>
        <dbReference type="ARBA" id="ARBA00001974"/>
    </source>
</evidence>
<keyword evidence="7" id="KW-0560">Oxidoreductase</keyword>
<dbReference type="GO" id="GO:0050660">
    <property type="term" value="F:flavin adenine dinucleotide binding"/>
    <property type="evidence" value="ECO:0007669"/>
    <property type="project" value="TreeGrafter"/>
</dbReference>
<comment type="cofactor">
    <cofactor evidence="1">
        <name>FAD</name>
        <dbReference type="ChEBI" id="CHEBI:57692"/>
    </cofactor>
</comment>
<evidence type="ECO:0000256" key="2">
    <source>
        <dbReference type="ARBA" id="ARBA00004924"/>
    </source>
</evidence>
<evidence type="ECO:0000256" key="5">
    <source>
        <dbReference type="ARBA" id="ARBA00022827"/>
    </source>
</evidence>
<keyword evidence="4" id="KW-0285">Flavoprotein</keyword>
<comment type="caution">
    <text evidence="8">The sequence shown here is derived from an EMBL/GenBank/DDBJ whole genome shotgun (WGS) entry which is preliminary data.</text>
</comment>
<keyword evidence="9" id="KW-1185">Reference proteome</keyword>
<dbReference type="InterPro" id="IPR036188">
    <property type="entry name" value="FAD/NAD-bd_sf"/>
</dbReference>
<keyword evidence="5" id="KW-0274">FAD</keyword>
<dbReference type="InterPro" id="IPR050982">
    <property type="entry name" value="Auxin_biosynth/cation_transpt"/>
</dbReference>
<dbReference type="EMBL" id="PDOA01000003">
    <property type="protein sequence ID" value="PWC29463.1"/>
    <property type="molecule type" value="Genomic_DNA"/>
</dbReference>
<dbReference type="OrthoDB" id="8671611at2"/>
<gene>
    <name evidence="8" type="ORF">CR165_05790</name>
</gene>
<evidence type="ECO:0000256" key="6">
    <source>
        <dbReference type="ARBA" id="ARBA00022857"/>
    </source>
</evidence>
<evidence type="ECO:0000256" key="4">
    <source>
        <dbReference type="ARBA" id="ARBA00022630"/>
    </source>
</evidence>
<dbReference type="Gene3D" id="3.50.50.60">
    <property type="entry name" value="FAD/NAD(P)-binding domain"/>
    <property type="match status" value="1"/>
</dbReference>
<dbReference type="Pfam" id="PF13434">
    <property type="entry name" value="Lys_Orn_oxgnase"/>
    <property type="match status" value="1"/>
</dbReference>
<reference evidence="9" key="1">
    <citation type="submission" date="2017-10" db="EMBL/GenBank/DDBJ databases">
        <authorList>
            <person name="Toshchakov S.V."/>
            <person name="Goeva M.A."/>
        </authorList>
    </citation>
    <scope>NUCLEOTIDE SEQUENCE [LARGE SCALE GENOMIC DNA]</scope>
    <source>
        <strain evidence="9">JR1/69-1-13</strain>
    </source>
</reference>
<comment type="pathway">
    <text evidence="2">Siderophore biosynthesis.</text>
</comment>
<keyword evidence="6" id="KW-0521">NADP</keyword>
<dbReference type="PRINTS" id="PR00411">
    <property type="entry name" value="PNDRDTASEI"/>
</dbReference>
<protein>
    <submittedName>
        <fullName evidence="8">Oxidoreductase</fullName>
    </submittedName>
</protein>
<comment type="similarity">
    <text evidence="3">Belongs to the lysine N(6)-hydroxylase/L-ornithine N(5)-oxygenase family.</text>
</comment>
<dbReference type="Proteomes" id="UP000245048">
    <property type="component" value="Unassembled WGS sequence"/>
</dbReference>
<dbReference type="InterPro" id="IPR025700">
    <property type="entry name" value="Lys/Orn_oxygenase"/>
</dbReference>
<organism evidence="8 9">
    <name type="scientific">Teichococcus aestuarii</name>
    <dbReference type="NCBI Taxonomy" id="568898"/>
    <lineage>
        <taxon>Bacteria</taxon>
        <taxon>Pseudomonadati</taxon>
        <taxon>Pseudomonadota</taxon>
        <taxon>Alphaproteobacteria</taxon>
        <taxon>Acetobacterales</taxon>
        <taxon>Roseomonadaceae</taxon>
        <taxon>Roseomonas</taxon>
    </lineage>
</organism>
<sequence>MPAALARLEQDIRQQLSLVDYPARPWMRPAAADVLDVAIIGAGQTGLATAFGLRRQKVDKLVLFDRAPPGGTGVWITFARMRTLRTPKHVTGPDLGLPALTPRAYFTARDGEAAWDSLHKIGREDWQDYLDWYARVLELPVRHEHTLLEIGQEAETGLLTLRFATPGGEVVRRARKLVLATGMDGAGAWQIPPPFGALPPGRVLHTAQAIDFAALAGKRLLVIGAGASAFDNLATALEAGAAEATMLVRRPRMPRVNPFRWMEQAGYLGQYHALPDLLKWRFTRHIFELNQPPPQESWDRVAADPRFRLVMGAPVESARMEGGAVVLETPRGAFGADAVILGTGFTFDLGLRPELAPFARHIRLWRDAFTPPAGEESALCGASPYLSPDFAFQEKVPGAAPLLRHIHCMTYAATLSMGLSGASISGMKYGVPRLVDGLCRALWLEDAEAHLAALRAFDLPELTAPIPQEHETPEERRAGAAE</sequence>
<name>A0A2U1V6E7_9PROT</name>